<feature type="non-terminal residue" evidence="2">
    <location>
        <position position="1"/>
    </location>
</feature>
<dbReference type="EMBL" id="SWJQ01000465">
    <property type="protein sequence ID" value="TRZ14048.1"/>
    <property type="molecule type" value="Genomic_DNA"/>
</dbReference>
<accession>A0A8K1G9H8</accession>
<reference evidence="2" key="1">
    <citation type="submission" date="2019-04" db="EMBL/GenBank/DDBJ databases">
        <title>Genome assembly of Zosterops borbonicus 15179.</title>
        <authorList>
            <person name="Leroy T."/>
            <person name="Anselmetti Y."/>
            <person name="Tilak M.-K."/>
            <person name="Nabholz B."/>
        </authorList>
    </citation>
    <scope>NUCLEOTIDE SEQUENCE</scope>
    <source>
        <strain evidence="2">HGM_15179</strain>
        <tissue evidence="2">Muscle</tissue>
    </source>
</reference>
<keyword evidence="3" id="KW-1185">Reference proteome</keyword>
<evidence type="ECO:0000313" key="2">
    <source>
        <dbReference type="EMBL" id="TRZ14048.1"/>
    </source>
</evidence>
<gene>
    <name evidence="2" type="ORF">HGM15179_013058</name>
</gene>
<dbReference type="AlphaFoldDB" id="A0A8K1G9H8"/>
<sequence>ELVKALPLPFVMFSVPCPAEGSDRVALGTPGLHTSSTHNRMETYKRRHQPAEWT</sequence>
<protein>
    <submittedName>
        <fullName evidence="2">Uncharacterized protein</fullName>
    </submittedName>
</protein>
<organism evidence="2 3">
    <name type="scientific">Zosterops borbonicus</name>
    <dbReference type="NCBI Taxonomy" id="364589"/>
    <lineage>
        <taxon>Eukaryota</taxon>
        <taxon>Metazoa</taxon>
        <taxon>Chordata</taxon>
        <taxon>Craniata</taxon>
        <taxon>Vertebrata</taxon>
        <taxon>Euteleostomi</taxon>
        <taxon>Archelosauria</taxon>
        <taxon>Archosauria</taxon>
        <taxon>Dinosauria</taxon>
        <taxon>Saurischia</taxon>
        <taxon>Theropoda</taxon>
        <taxon>Coelurosauria</taxon>
        <taxon>Aves</taxon>
        <taxon>Neognathae</taxon>
        <taxon>Neoaves</taxon>
        <taxon>Telluraves</taxon>
        <taxon>Australaves</taxon>
        <taxon>Passeriformes</taxon>
        <taxon>Sylvioidea</taxon>
        <taxon>Zosteropidae</taxon>
        <taxon>Zosterops</taxon>
    </lineage>
</organism>
<evidence type="ECO:0000313" key="3">
    <source>
        <dbReference type="Proteomes" id="UP000796761"/>
    </source>
</evidence>
<comment type="caution">
    <text evidence="2">The sequence shown here is derived from an EMBL/GenBank/DDBJ whole genome shotgun (WGS) entry which is preliminary data.</text>
</comment>
<evidence type="ECO:0000256" key="1">
    <source>
        <dbReference type="SAM" id="MobiDB-lite"/>
    </source>
</evidence>
<feature type="non-terminal residue" evidence="2">
    <location>
        <position position="54"/>
    </location>
</feature>
<proteinExistence type="predicted"/>
<dbReference type="Proteomes" id="UP000796761">
    <property type="component" value="Unassembled WGS sequence"/>
</dbReference>
<feature type="region of interest" description="Disordered" evidence="1">
    <location>
        <begin position="26"/>
        <end position="54"/>
    </location>
</feature>
<name>A0A8K1G9H8_9PASS</name>